<dbReference type="EMBL" id="CAWUHB010000118">
    <property type="protein sequence ID" value="CAK7236549.1"/>
    <property type="molecule type" value="Genomic_DNA"/>
</dbReference>
<dbReference type="Pfam" id="PF00144">
    <property type="entry name" value="Beta-lactamase"/>
    <property type="match status" value="1"/>
</dbReference>
<dbReference type="InterPro" id="IPR012338">
    <property type="entry name" value="Beta-lactam/transpept-like"/>
</dbReference>
<dbReference type="InterPro" id="IPR050789">
    <property type="entry name" value="Diverse_Enzym_Activities"/>
</dbReference>
<name>A0ABP0CZD7_9PEZI</name>
<accession>A0ABP0CZD7</accession>
<gene>
    <name evidence="2" type="ORF">SCUCBS95973_009644</name>
</gene>
<organism evidence="2 3">
    <name type="scientific">Sporothrix curviconia</name>
    <dbReference type="NCBI Taxonomy" id="1260050"/>
    <lineage>
        <taxon>Eukaryota</taxon>
        <taxon>Fungi</taxon>
        <taxon>Dikarya</taxon>
        <taxon>Ascomycota</taxon>
        <taxon>Pezizomycotina</taxon>
        <taxon>Sordariomycetes</taxon>
        <taxon>Sordariomycetidae</taxon>
        <taxon>Ophiostomatales</taxon>
        <taxon>Ophiostomataceae</taxon>
        <taxon>Sporothrix</taxon>
    </lineage>
</organism>
<evidence type="ECO:0000313" key="2">
    <source>
        <dbReference type="EMBL" id="CAK7236549.1"/>
    </source>
</evidence>
<sequence length="142" mass="15416">MTAGTEHTVKDAQDLLESTDVEKLVLGWSRAAPAGKRYNYDNGLPSLIGCLIERTSGVPLADFAQKYLFRPLGTSNVTWTATPTDRPYVGDPPVLAAGGMALTLLDFLKLGQMLAQNGVYDGHRIVSEAFLSEATRLVYRAK</sequence>
<reference evidence="2 3" key="1">
    <citation type="submission" date="2024-01" db="EMBL/GenBank/DDBJ databases">
        <authorList>
            <person name="Allen C."/>
            <person name="Tagirdzhanova G."/>
        </authorList>
    </citation>
    <scope>NUCLEOTIDE SEQUENCE [LARGE SCALE GENOMIC DNA]</scope>
</reference>
<dbReference type="InterPro" id="IPR001466">
    <property type="entry name" value="Beta-lactam-related"/>
</dbReference>
<proteinExistence type="predicted"/>
<dbReference type="SUPFAM" id="SSF56601">
    <property type="entry name" value="beta-lactamase/transpeptidase-like"/>
    <property type="match status" value="1"/>
</dbReference>
<evidence type="ECO:0000259" key="1">
    <source>
        <dbReference type="Pfam" id="PF00144"/>
    </source>
</evidence>
<keyword evidence="3" id="KW-1185">Reference proteome</keyword>
<dbReference type="PANTHER" id="PTHR43283:SF7">
    <property type="entry name" value="BETA-LACTAMASE-RELATED DOMAIN-CONTAINING PROTEIN"/>
    <property type="match status" value="1"/>
</dbReference>
<dbReference type="Proteomes" id="UP001642405">
    <property type="component" value="Unassembled WGS sequence"/>
</dbReference>
<evidence type="ECO:0000313" key="3">
    <source>
        <dbReference type="Proteomes" id="UP001642405"/>
    </source>
</evidence>
<dbReference type="Gene3D" id="3.40.710.10">
    <property type="entry name" value="DD-peptidase/beta-lactamase superfamily"/>
    <property type="match status" value="1"/>
</dbReference>
<dbReference type="PANTHER" id="PTHR43283">
    <property type="entry name" value="BETA-LACTAMASE-RELATED"/>
    <property type="match status" value="1"/>
</dbReference>
<comment type="caution">
    <text evidence="2">The sequence shown here is derived from an EMBL/GenBank/DDBJ whole genome shotgun (WGS) entry which is preliminary data.</text>
</comment>
<protein>
    <recommendedName>
        <fullName evidence="1">Beta-lactamase-related domain-containing protein</fullName>
    </recommendedName>
</protein>
<feature type="domain" description="Beta-lactamase-related" evidence="1">
    <location>
        <begin position="11"/>
        <end position="115"/>
    </location>
</feature>